<protein>
    <submittedName>
        <fullName evidence="5">Family 43 glycosylhydrolase</fullName>
    </submittedName>
</protein>
<sequence>MRFKTIIQHASSYLCTIMFITACSQVSNEPPAQTTYAFNYQNPISSGIGKGGLRDAQVFRDGDWWYMTGTSYPHWSRQEDEASGQLNKGVILYRSKNLINWESRGYIVQPVGKHKWYYRRFWAPEVQKIDGKYYALFNARNDTLGYVGQFTGYAVANHIEGPYKVVTDEKPLTEGNDLTFYHEDGKTYAFWNKGKEFGIGFAEIDLATGTLLSKPQSAIKPGPVDFDYDENGNLLKVPGYDGRPIPKVKKYYEWDSIGIEGAYVVKRQDTYYLFYSSWTRGYEIGYATAKSLKGPWIKNPDNPFYGAMSKIAAEKSGFTWQGDINSPFNQVGHNAIFTGPDGKLWLSCHGIDSSGIPSLVIDPIWFDEQGNVHSNGPSYTKQTIMLTSDQAKLVR</sequence>
<evidence type="ECO:0000256" key="4">
    <source>
        <dbReference type="RuleBase" id="RU361187"/>
    </source>
</evidence>
<dbReference type="InterPro" id="IPR006710">
    <property type="entry name" value="Glyco_hydro_43"/>
</dbReference>
<gene>
    <name evidence="5" type="ORF">OLW01_15790</name>
</gene>
<keyword evidence="5" id="KW-0614">Plasmid</keyword>
<dbReference type="PANTHER" id="PTHR42812:SF5">
    <property type="entry name" value="ENDO-ARABINASE"/>
    <property type="match status" value="1"/>
</dbReference>
<geneLocation type="plasmid" evidence="5 6">
    <name>pCadTS8_1</name>
</geneLocation>
<name>A0ABY7AQN5_9ALTE</name>
<organism evidence="5 6">
    <name type="scientific">Catenovulum adriaticum</name>
    <dbReference type="NCBI Taxonomy" id="2984846"/>
    <lineage>
        <taxon>Bacteria</taxon>
        <taxon>Pseudomonadati</taxon>
        <taxon>Pseudomonadota</taxon>
        <taxon>Gammaproteobacteria</taxon>
        <taxon>Alteromonadales</taxon>
        <taxon>Alteromonadaceae</taxon>
        <taxon>Catenovulum</taxon>
    </lineage>
</organism>
<dbReference type="InterPro" id="IPR023296">
    <property type="entry name" value="Glyco_hydro_beta-prop_sf"/>
</dbReference>
<evidence type="ECO:0000313" key="6">
    <source>
        <dbReference type="Proteomes" id="UP001163726"/>
    </source>
</evidence>
<evidence type="ECO:0000256" key="2">
    <source>
        <dbReference type="ARBA" id="ARBA00022801"/>
    </source>
</evidence>
<dbReference type="RefSeq" id="WP_268076521.1">
    <property type="nucleotide sequence ID" value="NZ_CP109966.1"/>
</dbReference>
<comment type="similarity">
    <text evidence="1 4">Belongs to the glycosyl hydrolase 43 family.</text>
</comment>
<dbReference type="PROSITE" id="PS51257">
    <property type="entry name" value="PROKAR_LIPOPROTEIN"/>
    <property type="match status" value="1"/>
</dbReference>
<proteinExistence type="inferred from homology"/>
<dbReference type="InterPro" id="IPR051795">
    <property type="entry name" value="Glycosyl_Hydrlase_43"/>
</dbReference>
<evidence type="ECO:0000313" key="5">
    <source>
        <dbReference type="EMBL" id="WAJ71799.1"/>
    </source>
</evidence>
<evidence type="ECO:0000256" key="1">
    <source>
        <dbReference type="ARBA" id="ARBA00009865"/>
    </source>
</evidence>
<keyword evidence="3 4" id="KW-0326">Glycosidase</keyword>
<dbReference type="EMBL" id="CP109966">
    <property type="protein sequence ID" value="WAJ71799.1"/>
    <property type="molecule type" value="Genomic_DNA"/>
</dbReference>
<keyword evidence="2 4" id="KW-0378">Hydrolase</keyword>
<keyword evidence="6" id="KW-1185">Reference proteome</keyword>
<dbReference type="Gene3D" id="2.115.10.20">
    <property type="entry name" value="Glycosyl hydrolase domain, family 43"/>
    <property type="match status" value="1"/>
</dbReference>
<reference evidence="5" key="1">
    <citation type="submission" date="2022-10" db="EMBL/GenBank/DDBJ databases">
        <title>Catenovulum adriacola sp. nov. isolated in the Harbour of Susak.</title>
        <authorList>
            <person name="Schoch T."/>
            <person name="Reich S.J."/>
            <person name="Stoeferle S."/>
            <person name="Flaiz M."/>
            <person name="Kazda M."/>
            <person name="Riedel C.U."/>
            <person name="Duerre P."/>
        </authorList>
    </citation>
    <scope>NUCLEOTIDE SEQUENCE</scope>
    <source>
        <strain evidence="5">TS8</strain>
        <plasmid evidence="5">pCadTS8_1</plasmid>
    </source>
</reference>
<accession>A0ABY7AQN5</accession>
<evidence type="ECO:0000256" key="3">
    <source>
        <dbReference type="ARBA" id="ARBA00023295"/>
    </source>
</evidence>
<dbReference type="Proteomes" id="UP001163726">
    <property type="component" value="Plasmid pCadTS8_1"/>
</dbReference>
<dbReference type="PANTHER" id="PTHR42812">
    <property type="entry name" value="BETA-XYLOSIDASE"/>
    <property type="match status" value="1"/>
</dbReference>
<dbReference type="Pfam" id="PF04616">
    <property type="entry name" value="Glyco_hydro_43"/>
    <property type="match status" value="1"/>
</dbReference>
<dbReference type="SUPFAM" id="SSF75005">
    <property type="entry name" value="Arabinanase/levansucrase/invertase"/>
    <property type="match status" value="1"/>
</dbReference>